<evidence type="ECO:0000256" key="1">
    <source>
        <dbReference type="ARBA" id="ARBA00004123"/>
    </source>
</evidence>
<feature type="domain" description="C2H2-type" evidence="13">
    <location>
        <begin position="303"/>
        <end position="330"/>
    </location>
</feature>
<evidence type="ECO:0000313" key="16">
    <source>
        <dbReference type="Proteomes" id="UP000075885"/>
    </source>
</evidence>
<keyword evidence="6" id="KW-0805">Transcription regulation</keyword>
<dbReference type="GO" id="GO:0010468">
    <property type="term" value="P:regulation of gene expression"/>
    <property type="evidence" value="ECO:0007669"/>
    <property type="project" value="TreeGrafter"/>
</dbReference>
<evidence type="ECO:0000256" key="11">
    <source>
        <dbReference type="PROSITE-ProRule" id="PRU01263"/>
    </source>
</evidence>
<reference evidence="15" key="2">
    <citation type="submission" date="2020-05" db="UniProtKB">
        <authorList>
            <consortium name="EnsemblMetazoa"/>
        </authorList>
    </citation>
    <scope>IDENTIFICATION</scope>
    <source>
        <strain evidence="15">Epiroticus2</strain>
    </source>
</reference>
<evidence type="ECO:0000256" key="9">
    <source>
        <dbReference type="ARBA" id="ARBA00023242"/>
    </source>
</evidence>
<evidence type="ECO:0000256" key="3">
    <source>
        <dbReference type="ARBA" id="ARBA00022737"/>
    </source>
</evidence>
<feature type="domain" description="C2H2-type" evidence="13">
    <location>
        <begin position="243"/>
        <end position="270"/>
    </location>
</feature>
<evidence type="ECO:0000259" key="13">
    <source>
        <dbReference type="PROSITE" id="PS50157"/>
    </source>
</evidence>
<dbReference type="EnsemblMetazoa" id="AEPI007672-RA">
    <property type="protein sequence ID" value="AEPI007672-PA"/>
    <property type="gene ID" value="AEPI007672"/>
</dbReference>
<feature type="domain" description="C2H2-type" evidence="13">
    <location>
        <begin position="364"/>
        <end position="391"/>
    </location>
</feature>
<accession>A0A182PL55</accession>
<dbReference type="Proteomes" id="UP000075885">
    <property type="component" value="Unassembled WGS sequence"/>
</dbReference>
<reference evidence="16" key="1">
    <citation type="submission" date="2013-03" db="EMBL/GenBank/DDBJ databases">
        <title>The Genome Sequence of Anopheles epiroticus epiroticus2.</title>
        <authorList>
            <consortium name="The Broad Institute Genomics Platform"/>
            <person name="Neafsey D.E."/>
            <person name="Howell P."/>
            <person name="Walker B."/>
            <person name="Young S.K."/>
            <person name="Zeng Q."/>
            <person name="Gargeya S."/>
            <person name="Fitzgerald M."/>
            <person name="Haas B."/>
            <person name="Abouelleil A."/>
            <person name="Allen A.W."/>
            <person name="Alvarado L."/>
            <person name="Arachchi H.M."/>
            <person name="Berlin A.M."/>
            <person name="Chapman S.B."/>
            <person name="Gainer-Dewar J."/>
            <person name="Goldberg J."/>
            <person name="Griggs A."/>
            <person name="Gujja S."/>
            <person name="Hansen M."/>
            <person name="Howarth C."/>
            <person name="Imamovic A."/>
            <person name="Ireland A."/>
            <person name="Larimer J."/>
            <person name="McCowan C."/>
            <person name="Murphy C."/>
            <person name="Pearson M."/>
            <person name="Poon T.W."/>
            <person name="Priest M."/>
            <person name="Roberts A."/>
            <person name="Saif S."/>
            <person name="Shea T."/>
            <person name="Sisk P."/>
            <person name="Sykes S."/>
            <person name="Wortman J."/>
            <person name="Nusbaum C."/>
            <person name="Birren B."/>
        </authorList>
    </citation>
    <scope>NUCLEOTIDE SEQUENCE [LARGE SCALE GENOMIC DNA]</scope>
    <source>
        <strain evidence="16">Epiroticus2</strain>
    </source>
</reference>
<dbReference type="Pfam" id="PF00096">
    <property type="entry name" value="zf-C2H2"/>
    <property type="match status" value="5"/>
</dbReference>
<dbReference type="PROSITE" id="PS00028">
    <property type="entry name" value="ZINC_FINGER_C2H2_1"/>
    <property type="match status" value="6"/>
</dbReference>
<keyword evidence="2 11" id="KW-0479">Metal-binding</keyword>
<sequence>MELRQVRMEKSLNLSVVCRTCLGVTPSTISINSKDLKYNVPLTTMINSISSFELQEDVVFPDKLCYNCAEQLRIAYGFQQMCDDSFRTLLTHSNVAVKAKDTKKAMNGCQETKTVPVKPEVKNVKNEQSDEFYEVEYLEEYLVEEDESAVLAKAESTETTPSAGVDMETTSSEDEMAPHTTATASRNQTEADSCTADETEPEATTSGNGSQEIDNQCNICGRVLSKQSHLLRHLKTHAGARPFRCRQCPLSFTRSDNLRQHEKTHVPVKNYKCPQCDKYFRRIDAVKLHMGSQHRAFVKANYYPCTICDNFFKTKMKLNVHLESHKVDKIKIVCEICGKAFVEMLAYETHRRKHEIAEEEPTPHQCTHCEKTFPNKGYLDMHLRYHTGDKPYKCKYCCKR</sequence>
<evidence type="ECO:0000256" key="7">
    <source>
        <dbReference type="ARBA" id="ARBA00023125"/>
    </source>
</evidence>
<feature type="binding site" evidence="11">
    <location>
        <position position="65"/>
    </location>
    <ligand>
        <name>Zn(2+)</name>
        <dbReference type="ChEBI" id="CHEBI:29105"/>
    </ligand>
</feature>
<evidence type="ECO:0000256" key="12">
    <source>
        <dbReference type="SAM" id="MobiDB-lite"/>
    </source>
</evidence>
<keyword evidence="5 11" id="KW-0862">Zinc</keyword>
<dbReference type="PANTHER" id="PTHR16515:SF49">
    <property type="entry name" value="GASTRULA ZINC FINGER PROTEIN XLCGF49.1-LIKE-RELATED"/>
    <property type="match status" value="1"/>
</dbReference>
<dbReference type="VEuPathDB" id="VectorBase:AEPI007672"/>
<keyword evidence="7" id="KW-0238">DNA-binding</keyword>
<dbReference type="SUPFAM" id="SSF57667">
    <property type="entry name" value="beta-beta-alpha zinc fingers"/>
    <property type="match status" value="4"/>
</dbReference>
<dbReference type="SUPFAM" id="SSF57716">
    <property type="entry name" value="Glucocorticoid receptor-like (DNA-binding domain)"/>
    <property type="match status" value="1"/>
</dbReference>
<dbReference type="AlphaFoldDB" id="A0A182PL55"/>
<evidence type="ECO:0000256" key="8">
    <source>
        <dbReference type="ARBA" id="ARBA00023163"/>
    </source>
</evidence>
<feature type="compositionally biased region" description="Polar residues" evidence="12">
    <location>
        <begin position="180"/>
        <end position="192"/>
    </location>
</feature>
<dbReference type="InterPro" id="IPR012934">
    <property type="entry name" value="Znf_AD"/>
</dbReference>
<dbReference type="PROSITE" id="PS50157">
    <property type="entry name" value="ZINC_FINGER_C2H2_2"/>
    <property type="match status" value="6"/>
</dbReference>
<feature type="compositionally biased region" description="Polar residues" evidence="12">
    <location>
        <begin position="202"/>
        <end position="211"/>
    </location>
</feature>
<evidence type="ECO:0000256" key="10">
    <source>
        <dbReference type="PROSITE-ProRule" id="PRU00042"/>
    </source>
</evidence>
<dbReference type="PANTHER" id="PTHR16515">
    <property type="entry name" value="PR DOMAIN ZINC FINGER PROTEIN"/>
    <property type="match status" value="1"/>
</dbReference>
<feature type="region of interest" description="Disordered" evidence="12">
    <location>
        <begin position="152"/>
        <end position="211"/>
    </location>
</feature>
<comment type="subcellular location">
    <subcellularLocation>
        <location evidence="1">Nucleus</location>
    </subcellularLocation>
</comment>
<dbReference type="SMART" id="SM00355">
    <property type="entry name" value="ZnF_C2H2"/>
    <property type="match status" value="6"/>
</dbReference>
<evidence type="ECO:0000256" key="2">
    <source>
        <dbReference type="ARBA" id="ARBA00022723"/>
    </source>
</evidence>
<dbReference type="GO" id="GO:0005634">
    <property type="term" value="C:nucleus"/>
    <property type="evidence" value="ECO:0007669"/>
    <property type="project" value="UniProtKB-SubCell"/>
</dbReference>
<dbReference type="SMART" id="SM00868">
    <property type="entry name" value="zf-AD"/>
    <property type="match status" value="1"/>
</dbReference>
<evidence type="ECO:0008006" key="17">
    <source>
        <dbReference type="Google" id="ProtNLM"/>
    </source>
</evidence>
<organism evidence="15 16">
    <name type="scientific">Anopheles epiroticus</name>
    <dbReference type="NCBI Taxonomy" id="199890"/>
    <lineage>
        <taxon>Eukaryota</taxon>
        <taxon>Metazoa</taxon>
        <taxon>Ecdysozoa</taxon>
        <taxon>Arthropoda</taxon>
        <taxon>Hexapoda</taxon>
        <taxon>Insecta</taxon>
        <taxon>Pterygota</taxon>
        <taxon>Neoptera</taxon>
        <taxon>Endopterygota</taxon>
        <taxon>Diptera</taxon>
        <taxon>Nematocera</taxon>
        <taxon>Culicoidea</taxon>
        <taxon>Culicidae</taxon>
        <taxon>Anophelinae</taxon>
        <taxon>Anopheles</taxon>
    </lineage>
</organism>
<dbReference type="Gene3D" id="3.40.1800.20">
    <property type="match status" value="1"/>
</dbReference>
<evidence type="ECO:0000256" key="5">
    <source>
        <dbReference type="ARBA" id="ARBA00022833"/>
    </source>
</evidence>
<evidence type="ECO:0000313" key="15">
    <source>
        <dbReference type="EnsemblMetazoa" id="AEPI007672-PA"/>
    </source>
</evidence>
<proteinExistence type="predicted"/>
<dbReference type="FunFam" id="3.30.160.60:FF:000032">
    <property type="entry name" value="Krueppel-like factor 4"/>
    <property type="match status" value="1"/>
</dbReference>
<dbReference type="PROSITE" id="PS51915">
    <property type="entry name" value="ZAD"/>
    <property type="match status" value="1"/>
</dbReference>
<dbReference type="Gene3D" id="3.30.160.60">
    <property type="entry name" value="Classic Zinc Finger"/>
    <property type="match status" value="5"/>
</dbReference>
<evidence type="ECO:0000256" key="6">
    <source>
        <dbReference type="ARBA" id="ARBA00023015"/>
    </source>
</evidence>
<dbReference type="Pfam" id="PF07776">
    <property type="entry name" value="zf-AD"/>
    <property type="match status" value="1"/>
</dbReference>
<feature type="binding site" evidence="11">
    <location>
        <position position="18"/>
    </location>
    <ligand>
        <name>Zn(2+)</name>
        <dbReference type="ChEBI" id="CHEBI:29105"/>
    </ligand>
</feature>
<dbReference type="GO" id="GO:0008270">
    <property type="term" value="F:zinc ion binding"/>
    <property type="evidence" value="ECO:0007669"/>
    <property type="project" value="UniProtKB-UniRule"/>
</dbReference>
<feature type="domain" description="C2H2-type" evidence="13">
    <location>
        <begin position="271"/>
        <end position="294"/>
    </location>
</feature>
<keyword evidence="9" id="KW-0539">Nucleus</keyword>
<dbReference type="STRING" id="199890.A0A182PL55"/>
<dbReference type="InterPro" id="IPR036236">
    <property type="entry name" value="Znf_C2H2_sf"/>
</dbReference>
<protein>
    <recommendedName>
        <fullName evidence="17">Protein krueppel</fullName>
    </recommendedName>
</protein>
<feature type="domain" description="C2H2-type" evidence="13">
    <location>
        <begin position="332"/>
        <end position="359"/>
    </location>
</feature>
<name>A0A182PL55_9DIPT</name>
<feature type="domain" description="C2H2-type" evidence="13">
    <location>
        <begin position="215"/>
        <end position="242"/>
    </location>
</feature>
<evidence type="ECO:0000256" key="4">
    <source>
        <dbReference type="ARBA" id="ARBA00022771"/>
    </source>
</evidence>
<keyword evidence="16" id="KW-1185">Reference proteome</keyword>
<feature type="binding site" evidence="11">
    <location>
        <position position="68"/>
    </location>
    <ligand>
        <name>Zn(2+)</name>
        <dbReference type="ChEBI" id="CHEBI:29105"/>
    </ligand>
</feature>
<keyword evidence="3" id="KW-0677">Repeat</keyword>
<feature type="binding site" evidence="11">
    <location>
        <position position="21"/>
    </location>
    <ligand>
        <name>Zn(2+)</name>
        <dbReference type="ChEBI" id="CHEBI:29105"/>
    </ligand>
</feature>
<dbReference type="InterPro" id="IPR013087">
    <property type="entry name" value="Znf_C2H2_type"/>
</dbReference>
<keyword evidence="8" id="KW-0804">Transcription</keyword>
<feature type="domain" description="ZAD" evidence="14">
    <location>
        <begin position="16"/>
        <end position="92"/>
    </location>
</feature>
<evidence type="ECO:0000259" key="14">
    <source>
        <dbReference type="PROSITE" id="PS51915"/>
    </source>
</evidence>
<dbReference type="InterPro" id="IPR050331">
    <property type="entry name" value="Zinc_finger"/>
</dbReference>
<keyword evidence="4 10" id="KW-0863">Zinc-finger</keyword>